<accession>A0A450SEW6</accession>
<feature type="transmembrane region" description="Helical" evidence="8">
    <location>
        <begin position="210"/>
        <end position="228"/>
    </location>
</feature>
<feature type="transmembrane region" description="Helical" evidence="8">
    <location>
        <begin position="12"/>
        <end position="37"/>
    </location>
</feature>
<proteinExistence type="inferred from homology"/>
<reference evidence="10" key="1">
    <citation type="submission" date="2019-02" db="EMBL/GenBank/DDBJ databases">
        <authorList>
            <person name="Gruber-Vodicka R. H."/>
            <person name="Seah K. B. B."/>
        </authorList>
    </citation>
    <scope>NUCLEOTIDE SEQUENCE</scope>
    <source>
        <strain evidence="10">BECK_BZ163</strain>
        <strain evidence="12">BECK_BZ164</strain>
        <strain evidence="11">BECK_BZ165</strain>
    </source>
</reference>
<evidence type="ECO:0000313" key="10">
    <source>
        <dbReference type="EMBL" id="VFJ51286.1"/>
    </source>
</evidence>
<evidence type="ECO:0000256" key="6">
    <source>
        <dbReference type="ARBA" id="ARBA00022989"/>
    </source>
</evidence>
<dbReference type="SUPFAM" id="SSF161098">
    <property type="entry name" value="MetI-like"/>
    <property type="match status" value="1"/>
</dbReference>
<dbReference type="InterPro" id="IPR035906">
    <property type="entry name" value="MetI-like_sf"/>
</dbReference>
<gene>
    <name evidence="10" type="ORF">BECKFM1743A_GA0114220_100925</name>
    <name evidence="12" type="ORF">BECKFM1743B_GA0114221_1000511</name>
    <name evidence="11" type="ORF">BECKFM1743C_GA0114222_100965</name>
</gene>
<dbReference type="EMBL" id="CAADEZ010000092">
    <property type="protein sequence ID" value="VFJ51286.1"/>
    <property type="molecule type" value="Genomic_DNA"/>
</dbReference>
<evidence type="ECO:0000313" key="11">
    <source>
        <dbReference type="EMBL" id="VFJ51380.1"/>
    </source>
</evidence>
<evidence type="ECO:0000259" key="9">
    <source>
        <dbReference type="PROSITE" id="PS50928"/>
    </source>
</evidence>
<dbReference type="GO" id="GO:0005886">
    <property type="term" value="C:plasma membrane"/>
    <property type="evidence" value="ECO:0007669"/>
    <property type="project" value="UniProtKB-SubCell"/>
</dbReference>
<keyword evidence="3 8" id="KW-0813">Transport</keyword>
<evidence type="ECO:0000256" key="1">
    <source>
        <dbReference type="ARBA" id="ARBA00004651"/>
    </source>
</evidence>
<keyword evidence="5 8" id="KW-0812">Transmembrane</keyword>
<evidence type="ECO:0000256" key="5">
    <source>
        <dbReference type="ARBA" id="ARBA00022692"/>
    </source>
</evidence>
<dbReference type="PANTHER" id="PTHR43848:SF2">
    <property type="entry name" value="PUTRESCINE TRANSPORT SYSTEM PERMEASE PROTEIN POTI"/>
    <property type="match status" value="1"/>
</dbReference>
<feature type="transmembrane region" description="Helical" evidence="8">
    <location>
        <begin position="74"/>
        <end position="95"/>
    </location>
</feature>
<feature type="transmembrane region" description="Helical" evidence="8">
    <location>
        <begin position="240"/>
        <end position="261"/>
    </location>
</feature>
<sequence length="271" mass="29696">MRGTNSTARPNRLGGLGIYAVAYLIFIYLPVLLLPLFSVNDALYVAFPIKGLTLEWYVEALVHENMLRALWNSIRVGGCVAVISTCLGLLAAKALTWYRLAGAGIVMGFVSIPLVIPLIILGISLLVVSSRIGLELSLFTIGLGHVVLTVPVSVFVLMSRLEGFDRSIEEAALDLGETPWMTFWRVTFPMALPGIVASLLLTFTLSFDEFLLAFFLAGDQLTLPVYIWSQLRFPARLPSVLALGSMIIMGTFLLVVVAEWVRRSGSGRFEV</sequence>
<evidence type="ECO:0000256" key="3">
    <source>
        <dbReference type="ARBA" id="ARBA00022448"/>
    </source>
</evidence>
<protein>
    <submittedName>
        <fullName evidence="10">Spermidine/putrescine transport system permease protein</fullName>
    </submittedName>
</protein>
<comment type="similarity">
    <text evidence="2">Belongs to the binding-protein-dependent transport system permease family. CysTW subfamily.</text>
</comment>
<dbReference type="InterPro" id="IPR051789">
    <property type="entry name" value="Bact_Polyamine_Transport"/>
</dbReference>
<dbReference type="CDD" id="cd06261">
    <property type="entry name" value="TM_PBP2"/>
    <property type="match status" value="1"/>
</dbReference>
<evidence type="ECO:0000313" key="12">
    <source>
        <dbReference type="EMBL" id="VFK05830.1"/>
    </source>
</evidence>
<feature type="transmembrane region" description="Helical" evidence="8">
    <location>
        <begin position="183"/>
        <end position="203"/>
    </location>
</feature>
<feature type="transmembrane region" description="Helical" evidence="8">
    <location>
        <begin position="101"/>
        <end position="129"/>
    </location>
</feature>
<evidence type="ECO:0000256" key="2">
    <source>
        <dbReference type="ARBA" id="ARBA00007069"/>
    </source>
</evidence>
<dbReference type="EMBL" id="CAADFA010000096">
    <property type="protein sequence ID" value="VFJ51380.1"/>
    <property type="molecule type" value="Genomic_DNA"/>
</dbReference>
<evidence type="ECO:0000256" key="8">
    <source>
        <dbReference type="RuleBase" id="RU363032"/>
    </source>
</evidence>
<dbReference type="InterPro" id="IPR000515">
    <property type="entry name" value="MetI-like"/>
</dbReference>
<organism evidence="10">
    <name type="scientific">Candidatus Kentrum sp. FM</name>
    <dbReference type="NCBI Taxonomy" id="2126340"/>
    <lineage>
        <taxon>Bacteria</taxon>
        <taxon>Pseudomonadati</taxon>
        <taxon>Pseudomonadota</taxon>
        <taxon>Gammaproteobacteria</taxon>
        <taxon>Candidatus Kentrum</taxon>
    </lineage>
</organism>
<dbReference type="PANTHER" id="PTHR43848">
    <property type="entry name" value="PUTRESCINE TRANSPORT SYSTEM PERMEASE PROTEIN POTI"/>
    <property type="match status" value="1"/>
</dbReference>
<name>A0A450SEW6_9GAMM</name>
<dbReference type="Pfam" id="PF00528">
    <property type="entry name" value="BPD_transp_1"/>
    <property type="match status" value="1"/>
</dbReference>
<dbReference type="GO" id="GO:0055085">
    <property type="term" value="P:transmembrane transport"/>
    <property type="evidence" value="ECO:0007669"/>
    <property type="project" value="InterPro"/>
</dbReference>
<feature type="transmembrane region" description="Helical" evidence="8">
    <location>
        <begin position="136"/>
        <end position="158"/>
    </location>
</feature>
<keyword evidence="7 8" id="KW-0472">Membrane</keyword>
<keyword evidence="6 8" id="KW-1133">Transmembrane helix</keyword>
<evidence type="ECO:0000256" key="7">
    <source>
        <dbReference type="ARBA" id="ARBA00023136"/>
    </source>
</evidence>
<feature type="domain" description="ABC transmembrane type-1" evidence="9">
    <location>
        <begin position="70"/>
        <end position="258"/>
    </location>
</feature>
<keyword evidence="4" id="KW-1003">Cell membrane</keyword>
<dbReference type="EMBL" id="CAADFL010000005">
    <property type="protein sequence ID" value="VFK05830.1"/>
    <property type="molecule type" value="Genomic_DNA"/>
</dbReference>
<comment type="subcellular location">
    <subcellularLocation>
        <location evidence="1 8">Cell membrane</location>
        <topology evidence="1 8">Multi-pass membrane protein</topology>
    </subcellularLocation>
</comment>
<dbReference type="PROSITE" id="PS50928">
    <property type="entry name" value="ABC_TM1"/>
    <property type="match status" value="1"/>
</dbReference>
<evidence type="ECO:0000256" key="4">
    <source>
        <dbReference type="ARBA" id="ARBA00022475"/>
    </source>
</evidence>
<dbReference type="AlphaFoldDB" id="A0A450SEW6"/>
<dbReference type="Gene3D" id="1.10.3720.10">
    <property type="entry name" value="MetI-like"/>
    <property type="match status" value="1"/>
</dbReference>